<proteinExistence type="inferred from homology"/>
<dbReference type="PANTHER" id="PTHR33365:SF14">
    <property type="entry name" value="TAT PATHWAY SIGNAL SEQUENCE"/>
    <property type="match status" value="1"/>
</dbReference>
<dbReference type="EMBL" id="JAXOVC010000016">
    <property type="protein sequence ID" value="KAK4493599.1"/>
    <property type="molecule type" value="Genomic_DNA"/>
</dbReference>
<accession>A0ABR0DWN2</accession>
<dbReference type="Proteomes" id="UP001305779">
    <property type="component" value="Unassembled WGS sequence"/>
</dbReference>
<protein>
    <submittedName>
        <fullName evidence="2">Uncharacterized protein</fullName>
    </submittedName>
</protein>
<evidence type="ECO:0000313" key="3">
    <source>
        <dbReference type="Proteomes" id="UP001305779"/>
    </source>
</evidence>
<organism evidence="2 3">
    <name type="scientific">Zasmidium cellare</name>
    <name type="common">Wine cellar mold</name>
    <name type="synonym">Racodium cellare</name>
    <dbReference type="NCBI Taxonomy" id="395010"/>
    <lineage>
        <taxon>Eukaryota</taxon>
        <taxon>Fungi</taxon>
        <taxon>Dikarya</taxon>
        <taxon>Ascomycota</taxon>
        <taxon>Pezizomycotina</taxon>
        <taxon>Dothideomycetes</taxon>
        <taxon>Dothideomycetidae</taxon>
        <taxon>Mycosphaerellales</taxon>
        <taxon>Mycosphaerellaceae</taxon>
        <taxon>Zasmidium</taxon>
    </lineage>
</organism>
<dbReference type="PANTHER" id="PTHR33365">
    <property type="entry name" value="YALI0B05434P"/>
    <property type="match status" value="1"/>
</dbReference>
<name>A0ABR0DWN2_ZASCE</name>
<comment type="similarity">
    <text evidence="1">Belongs to the ustYa family.</text>
</comment>
<keyword evidence="3" id="KW-1185">Reference proteome</keyword>
<dbReference type="InterPro" id="IPR021765">
    <property type="entry name" value="UstYa-like"/>
</dbReference>
<evidence type="ECO:0000313" key="2">
    <source>
        <dbReference type="EMBL" id="KAK4493599.1"/>
    </source>
</evidence>
<reference evidence="2 3" key="1">
    <citation type="journal article" date="2023" name="G3 (Bethesda)">
        <title>A chromosome-level genome assembly of Zasmidium syzygii isolated from banana leaves.</title>
        <authorList>
            <person name="van Westerhoven A.C."/>
            <person name="Mehrabi R."/>
            <person name="Talebi R."/>
            <person name="Steentjes M.B.F."/>
            <person name="Corcolon B."/>
            <person name="Chong P.A."/>
            <person name="Kema G.H.J."/>
            <person name="Seidl M.F."/>
        </authorList>
    </citation>
    <scope>NUCLEOTIDE SEQUENCE [LARGE SCALE GENOMIC DNA]</scope>
    <source>
        <strain evidence="2 3">P124</strain>
    </source>
</reference>
<evidence type="ECO:0000256" key="1">
    <source>
        <dbReference type="ARBA" id="ARBA00035112"/>
    </source>
</evidence>
<gene>
    <name evidence="2" type="ORF">PRZ48_015266</name>
</gene>
<comment type="caution">
    <text evidence="2">The sequence shown here is derived from an EMBL/GenBank/DDBJ whole genome shotgun (WGS) entry which is preliminary data.</text>
</comment>
<dbReference type="Pfam" id="PF11807">
    <property type="entry name" value="UstYa"/>
    <property type="match status" value="1"/>
</dbReference>
<sequence>MTEYLNLSPDVRTLRLDLEQNADNIYIRPPSKETDDAWNNLERGVASWATSSDLAAAGIDPSKSVRLPATMGHGEDAYPIIVDVKHRIHCLNRLRKDIYFDHYYGSDFSNANATRFHTLHTEHCILVLLKSMMCDANTDFDAFSWFRHFPHSMADFNINRKCGDFEGIDRWASERQLDQKELFNMPKPGNVFERPMSDWIRRTLAEYDSHGIGGDIN</sequence>